<proteinExistence type="predicted"/>
<organism evidence="1 2">
    <name type="scientific">Pseudomonas nunensis</name>
    <dbReference type="NCBI Taxonomy" id="2961896"/>
    <lineage>
        <taxon>Bacteria</taxon>
        <taxon>Pseudomonadati</taxon>
        <taxon>Pseudomonadota</taxon>
        <taxon>Gammaproteobacteria</taxon>
        <taxon>Pseudomonadales</taxon>
        <taxon>Pseudomonadaceae</taxon>
        <taxon>Pseudomonas</taxon>
    </lineage>
</organism>
<dbReference type="Proteomes" id="UP001059607">
    <property type="component" value="Chromosome"/>
</dbReference>
<dbReference type="RefSeq" id="WP_054615548.1">
    <property type="nucleotide sequence ID" value="NZ_CP101125.1"/>
</dbReference>
<name>A0ABY5EBS6_9PSED</name>
<sequence length="148" mass="16533">MVDFIGSFNKGLSAAQQAEKNREEIYSVLESLNKQLEDASKGTVKIDVLQKTIPLFEMFTNPKTTAKPYSFLAAFNPLAEIYKPSELAKWALDPNGYPCLITTEEGDIYCEDKSGLERGLQILISSPMVGEKIYSVMKQKLKAVDDPF</sequence>
<dbReference type="EMBL" id="CP101125">
    <property type="protein sequence ID" value="UTO11893.1"/>
    <property type="molecule type" value="Genomic_DNA"/>
</dbReference>
<evidence type="ECO:0000313" key="1">
    <source>
        <dbReference type="EMBL" id="UTO11893.1"/>
    </source>
</evidence>
<gene>
    <name evidence="1" type="ORF">NK667_17080</name>
</gene>
<protein>
    <recommendedName>
        <fullName evidence="3">SseB protein N-terminal domain-containing protein</fullName>
    </recommendedName>
</protein>
<evidence type="ECO:0000313" key="2">
    <source>
        <dbReference type="Proteomes" id="UP001059607"/>
    </source>
</evidence>
<keyword evidence="2" id="KW-1185">Reference proteome</keyword>
<reference evidence="1" key="1">
    <citation type="submission" date="2022-07" db="EMBL/GenBank/DDBJ databases">
        <title>Pseudomonas nunamit sp. nov. an antifungal species isolated from Greenland.</title>
        <authorList>
            <person name="Ntana F."/>
            <person name="Hennessy R.C."/>
            <person name="Zervas A."/>
            <person name="Stougaard P."/>
        </authorList>
    </citation>
    <scope>NUCLEOTIDE SEQUENCE</scope>
    <source>
        <strain evidence="1">In5</strain>
    </source>
</reference>
<accession>A0ABY5EBS6</accession>
<evidence type="ECO:0008006" key="3">
    <source>
        <dbReference type="Google" id="ProtNLM"/>
    </source>
</evidence>